<protein>
    <submittedName>
        <fullName evidence="1">Uncharacterized protein</fullName>
    </submittedName>
</protein>
<dbReference type="STRING" id="649747.HMPREF0083_06131"/>
<reference evidence="1 2" key="1">
    <citation type="submission" date="2013-08" db="EMBL/GenBank/DDBJ databases">
        <authorList>
            <person name="Weinstock G."/>
            <person name="Sodergren E."/>
            <person name="Wylie T."/>
            <person name="Fulton L."/>
            <person name="Fulton R."/>
            <person name="Fronick C."/>
            <person name="O'Laughlin M."/>
            <person name="Godfrey J."/>
            <person name="Miner T."/>
            <person name="Herter B."/>
            <person name="Appelbaum E."/>
            <person name="Cordes M."/>
            <person name="Lek S."/>
            <person name="Wollam A."/>
            <person name="Pepin K.H."/>
            <person name="Palsikar V.B."/>
            <person name="Mitreva M."/>
            <person name="Wilson R.K."/>
        </authorList>
    </citation>
    <scope>NUCLEOTIDE SEQUENCE [LARGE SCALE GENOMIC DNA]</scope>
    <source>
        <strain evidence="1 2">ATCC 12856</strain>
    </source>
</reference>
<dbReference type="HOGENOM" id="CLU_2713557_0_0_9"/>
<dbReference type="EMBL" id="AWSJ01000389">
    <property type="protein sequence ID" value="ERI04297.1"/>
    <property type="molecule type" value="Genomic_DNA"/>
</dbReference>
<organism evidence="1 2">
    <name type="scientific">Aneurinibacillus aneurinilyticus ATCC 12856</name>
    <dbReference type="NCBI Taxonomy" id="649747"/>
    <lineage>
        <taxon>Bacteria</taxon>
        <taxon>Bacillati</taxon>
        <taxon>Bacillota</taxon>
        <taxon>Bacilli</taxon>
        <taxon>Bacillales</taxon>
        <taxon>Paenibacillaceae</taxon>
        <taxon>Aneurinibacillus group</taxon>
        <taxon>Aneurinibacillus</taxon>
    </lineage>
</organism>
<evidence type="ECO:0000313" key="2">
    <source>
        <dbReference type="Proteomes" id="UP000016511"/>
    </source>
</evidence>
<evidence type="ECO:0000313" key="1">
    <source>
        <dbReference type="EMBL" id="ERI04297.1"/>
    </source>
</evidence>
<dbReference type="PATRIC" id="fig|649747.3.peg.5481"/>
<gene>
    <name evidence="1" type="ORF">HMPREF0083_06131</name>
</gene>
<name>U1XWC9_ANEAE</name>
<keyword evidence="2" id="KW-1185">Reference proteome</keyword>
<dbReference type="Proteomes" id="UP000016511">
    <property type="component" value="Unassembled WGS sequence"/>
</dbReference>
<sequence length="72" mass="8123">MIGLNKQEERCMACGKAVMELVYAIYRSGASDKKDEAESIAGFLCETCGRKHKMKPIKHKNPFAKLEKFKQG</sequence>
<comment type="caution">
    <text evidence="1">The sequence shown here is derived from an EMBL/GenBank/DDBJ whole genome shotgun (WGS) entry which is preliminary data.</text>
</comment>
<dbReference type="AlphaFoldDB" id="U1XWC9"/>
<accession>U1XWC9</accession>
<proteinExistence type="predicted"/>